<gene>
    <name evidence="2" type="ORF">DKW60_10260</name>
</gene>
<dbReference type="GO" id="GO:0005524">
    <property type="term" value="F:ATP binding"/>
    <property type="evidence" value="ECO:0007669"/>
    <property type="project" value="InterPro"/>
</dbReference>
<dbReference type="EMBL" id="QGKM01000023">
    <property type="protein sequence ID" value="PWQ97742.1"/>
    <property type="molecule type" value="Genomic_DNA"/>
</dbReference>
<dbReference type="OrthoDB" id="9804145at2"/>
<keyword evidence="3" id="KW-1185">Reference proteome</keyword>
<sequence length="541" mass="61540">MNFLYKALSERVEQWRNSGYVNESYPAIAEILHYALTEDEPPQLRYLRSAQLLALESYWFLRLELDTATVPDLYEQLFPKAKDRRIALGLDHPDIVELIADTSWDDVIERVKTDNDFVRQYKLESLRETLTLNYPSYILALAMGAGKTILMGTIVATEFAMAQEYPEADFVKNALIFAPGKTIIESLREIADIPFDKVLPARLCKPFLANVKLTFTRDGERELPVVWGSEWNIVVTNTEKIRIQKTNTRGSSQQLNLLLDTKEEQKTEEANLRLQAIASLPNLAIFSDEAHHTYGQKLLGKWQKNRETGEVAFNDEGIKKVRRTVDFLAENTNLIVVINTTGTPYFERQPLRDVVVWYGLGQGIRDGILKELAGGIRTIGLDEDDGDHLLDYMVSDFYRDYWSVSLKDGSPARLALYFPNTDTRDKLRPAVDSALAKCGVGADVVLITINDVLSPSILQRLNKDEGLFRAQITDWRAQVDTVLIDTDYNGEIFNVVHSDVPERKKDLVVGEYRLRSPKKEASIAVKIIDMLGEEFIWVETP</sequence>
<accession>A0A317CN50</accession>
<reference evidence="2 3" key="1">
    <citation type="submission" date="2018-05" db="EMBL/GenBank/DDBJ databases">
        <title>Leucothrix arctica sp. nov., isolated from Arctic seawater.</title>
        <authorList>
            <person name="Choi A."/>
            <person name="Baek K."/>
        </authorList>
    </citation>
    <scope>NUCLEOTIDE SEQUENCE [LARGE SCALE GENOMIC DNA]</scope>
    <source>
        <strain evidence="2 3">JCM 18388</strain>
    </source>
</reference>
<dbReference type="Gene3D" id="3.40.50.300">
    <property type="entry name" value="P-loop containing nucleotide triphosphate hydrolases"/>
    <property type="match status" value="1"/>
</dbReference>
<dbReference type="Proteomes" id="UP000245539">
    <property type="component" value="Unassembled WGS sequence"/>
</dbReference>
<dbReference type="SUPFAM" id="SSF52540">
    <property type="entry name" value="P-loop containing nucleoside triphosphate hydrolases"/>
    <property type="match status" value="1"/>
</dbReference>
<dbReference type="InterPro" id="IPR027417">
    <property type="entry name" value="P-loop_NTPase"/>
</dbReference>
<evidence type="ECO:0000313" key="2">
    <source>
        <dbReference type="EMBL" id="PWQ97742.1"/>
    </source>
</evidence>
<comment type="caution">
    <text evidence="2">The sequence shown here is derived from an EMBL/GenBank/DDBJ whole genome shotgun (WGS) entry which is preliminary data.</text>
</comment>
<evidence type="ECO:0000313" key="3">
    <source>
        <dbReference type="Proteomes" id="UP000245539"/>
    </source>
</evidence>
<feature type="domain" description="Helicase/UvrB N-terminal" evidence="1">
    <location>
        <begin position="123"/>
        <end position="303"/>
    </location>
</feature>
<dbReference type="GO" id="GO:0003677">
    <property type="term" value="F:DNA binding"/>
    <property type="evidence" value="ECO:0007669"/>
    <property type="project" value="InterPro"/>
</dbReference>
<dbReference type="GO" id="GO:0016787">
    <property type="term" value="F:hydrolase activity"/>
    <property type="evidence" value="ECO:0007669"/>
    <property type="project" value="InterPro"/>
</dbReference>
<dbReference type="AlphaFoldDB" id="A0A317CN50"/>
<dbReference type="Pfam" id="PF04851">
    <property type="entry name" value="ResIII"/>
    <property type="match status" value="1"/>
</dbReference>
<proteinExistence type="predicted"/>
<dbReference type="RefSeq" id="WP_109837558.1">
    <property type="nucleotide sequence ID" value="NZ_QGKM01000023.1"/>
</dbReference>
<organism evidence="2 3">
    <name type="scientific">Leucothrix pacifica</name>
    <dbReference type="NCBI Taxonomy" id="1247513"/>
    <lineage>
        <taxon>Bacteria</taxon>
        <taxon>Pseudomonadati</taxon>
        <taxon>Pseudomonadota</taxon>
        <taxon>Gammaproteobacteria</taxon>
        <taxon>Thiotrichales</taxon>
        <taxon>Thiotrichaceae</taxon>
        <taxon>Leucothrix</taxon>
    </lineage>
</organism>
<name>A0A317CN50_9GAMM</name>
<evidence type="ECO:0000259" key="1">
    <source>
        <dbReference type="Pfam" id="PF04851"/>
    </source>
</evidence>
<dbReference type="InterPro" id="IPR006935">
    <property type="entry name" value="Helicase/UvrB_N"/>
</dbReference>
<protein>
    <recommendedName>
        <fullName evidence="1">Helicase/UvrB N-terminal domain-containing protein</fullName>
    </recommendedName>
</protein>